<accession>A0A7C8Z313</accession>
<organism evidence="2">
    <name type="scientific">Opuntia streptacantha</name>
    <name type="common">Prickly pear cactus</name>
    <name type="synonym">Opuntia cardona</name>
    <dbReference type="NCBI Taxonomy" id="393608"/>
    <lineage>
        <taxon>Eukaryota</taxon>
        <taxon>Viridiplantae</taxon>
        <taxon>Streptophyta</taxon>
        <taxon>Embryophyta</taxon>
        <taxon>Tracheophyta</taxon>
        <taxon>Spermatophyta</taxon>
        <taxon>Magnoliopsida</taxon>
        <taxon>eudicotyledons</taxon>
        <taxon>Gunneridae</taxon>
        <taxon>Pentapetalae</taxon>
        <taxon>Caryophyllales</taxon>
        <taxon>Cactineae</taxon>
        <taxon>Cactaceae</taxon>
        <taxon>Opuntioideae</taxon>
        <taxon>Opuntia</taxon>
    </lineage>
</organism>
<reference evidence="2" key="1">
    <citation type="journal article" date="2013" name="J. Plant Res.">
        <title>Effect of fungi and light on seed germination of three Opuntia species from semiarid lands of central Mexico.</title>
        <authorList>
            <person name="Delgado-Sanchez P."/>
            <person name="Jimenez-Bremont J.F."/>
            <person name="Guerrero-Gonzalez Mde L."/>
            <person name="Flores J."/>
        </authorList>
    </citation>
    <scope>NUCLEOTIDE SEQUENCE</scope>
    <source>
        <tissue evidence="2">Cladode</tissue>
    </source>
</reference>
<keyword evidence="1" id="KW-1133">Transmembrane helix</keyword>
<dbReference type="EMBL" id="GISG01082281">
    <property type="protein sequence ID" value="MBA4632391.1"/>
    <property type="molecule type" value="Transcribed_RNA"/>
</dbReference>
<feature type="transmembrane region" description="Helical" evidence="1">
    <location>
        <begin position="75"/>
        <end position="95"/>
    </location>
</feature>
<keyword evidence="1" id="KW-0812">Transmembrane</keyword>
<proteinExistence type="predicted"/>
<reference evidence="2" key="2">
    <citation type="submission" date="2020-07" db="EMBL/GenBank/DDBJ databases">
        <authorList>
            <person name="Vera ALvarez R."/>
            <person name="Arias-Moreno D.M."/>
            <person name="Jimenez-Jacinto V."/>
            <person name="Jimenez-Bremont J.F."/>
            <person name="Swaminathan K."/>
            <person name="Moose S.P."/>
            <person name="Guerrero-Gonzalez M.L."/>
            <person name="Marino-Ramirez L."/>
            <person name="Landsman D."/>
            <person name="Rodriguez-Kessler M."/>
            <person name="Delgado-Sanchez P."/>
        </authorList>
    </citation>
    <scope>NUCLEOTIDE SEQUENCE</scope>
    <source>
        <tissue evidence="2">Cladode</tissue>
    </source>
</reference>
<keyword evidence="1" id="KW-0472">Membrane</keyword>
<evidence type="ECO:0000256" key="1">
    <source>
        <dbReference type="SAM" id="Phobius"/>
    </source>
</evidence>
<sequence>MKVREDGSNGKKIMVERACSIFSSDLLSGQATACTFPTLVSGRPTAVPFPATSSSSGCSALVLPIRRFDRDLEWVFLYFVFVGTMSRWVGLFYWLGLPASEHLPGVSGSTPCGSWGQFEI</sequence>
<protein>
    <submittedName>
        <fullName evidence="2">Uncharacterized protein</fullName>
    </submittedName>
</protein>
<evidence type="ECO:0000313" key="2">
    <source>
        <dbReference type="EMBL" id="MBA4632391.1"/>
    </source>
</evidence>
<dbReference type="AlphaFoldDB" id="A0A7C8Z313"/>
<name>A0A7C8Z313_OPUST</name>